<dbReference type="GO" id="GO:0006534">
    <property type="term" value="P:cysteine metabolic process"/>
    <property type="evidence" value="ECO:0007669"/>
    <property type="project" value="InterPro"/>
</dbReference>
<dbReference type="EC" id="2.8.1.7" evidence="3"/>
<dbReference type="GO" id="GO:0030170">
    <property type="term" value="F:pyridoxal phosphate binding"/>
    <property type="evidence" value="ECO:0007669"/>
    <property type="project" value="InterPro"/>
</dbReference>
<dbReference type="Proteomes" id="UP001171751">
    <property type="component" value="Unassembled WGS sequence"/>
</dbReference>
<dbReference type="InterPro" id="IPR015422">
    <property type="entry name" value="PyrdxlP-dep_Trfase_small"/>
</dbReference>
<gene>
    <name evidence="8" type="ORF">Q4F26_05375</name>
</gene>
<evidence type="ECO:0000313" key="9">
    <source>
        <dbReference type="Proteomes" id="UP001171751"/>
    </source>
</evidence>
<dbReference type="Gene3D" id="3.40.640.10">
    <property type="entry name" value="Type I PLP-dependent aspartate aminotransferase-like (Major domain)"/>
    <property type="match status" value="1"/>
</dbReference>
<dbReference type="InterPro" id="IPR015421">
    <property type="entry name" value="PyrdxlP-dep_Trfase_major"/>
</dbReference>
<dbReference type="NCBIfam" id="TIGR01979">
    <property type="entry name" value="sufS"/>
    <property type="match status" value="1"/>
</dbReference>
<comment type="caution">
    <text evidence="8">The sequence shown here is derived from an EMBL/GenBank/DDBJ whole genome shotgun (WGS) entry which is preliminary data.</text>
</comment>
<dbReference type="GO" id="GO:0031071">
    <property type="term" value="F:cysteine desulfurase activity"/>
    <property type="evidence" value="ECO:0007669"/>
    <property type="project" value="UniProtKB-EC"/>
</dbReference>
<keyword evidence="5" id="KW-0663">Pyridoxal phosphate</keyword>
<evidence type="ECO:0000256" key="2">
    <source>
        <dbReference type="ARBA" id="ARBA00010447"/>
    </source>
</evidence>
<comment type="cofactor">
    <cofactor evidence="1">
        <name>pyridoxal 5'-phosphate</name>
        <dbReference type="ChEBI" id="CHEBI:597326"/>
    </cofactor>
</comment>
<proteinExistence type="inferred from homology"/>
<dbReference type="PANTHER" id="PTHR43586:SF8">
    <property type="entry name" value="CYSTEINE DESULFURASE 1, CHLOROPLASTIC"/>
    <property type="match status" value="1"/>
</dbReference>
<evidence type="ECO:0000256" key="3">
    <source>
        <dbReference type="ARBA" id="ARBA00012239"/>
    </source>
</evidence>
<name>A0AA43UD30_9LACT</name>
<evidence type="ECO:0000256" key="6">
    <source>
        <dbReference type="ARBA" id="ARBA00050776"/>
    </source>
</evidence>
<keyword evidence="4 8" id="KW-0808">Transferase</keyword>
<dbReference type="Pfam" id="PF00266">
    <property type="entry name" value="Aminotran_5"/>
    <property type="match status" value="1"/>
</dbReference>
<accession>A0AA43UD30</accession>
<organism evidence="8 9">
    <name type="scientific">Atopococcus tabaci</name>
    <dbReference type="NCBI Taxonomy" id="269774"/>
    <lineage>
        <taxon>Bacteria</taxon>
        <taxon>Bacillati</taxon>
        <taxon>Bacillota</taxon>
        <taxon>Bacilli</taxon>
        <taxon>Lactobacillales</taxon>
        <taxon>Carnobacteriaceae</taxon>
        <taxon>Atopococcus</taxon>
    </lineage>
</organism>
<dbReference type="PANTHER" id="PTHR43586">
    <property type="entry name" value="CYSTEINE DESULFURASE"/>
    <property type="match status" value="1"/>
</dbReference>
<evidence type="ECO:0000256" key="4">
    <source>
        <dbReference type="ARBA" id="ARBA00022679"/>
    </source>
</evidence>
<evidence type="ECO:0000256" key="1">
    <source>
        <dbReference type="ARBA" id="ARBA00001933"/>
    </source>
</evidence>
<dbReference type="InterPro" id="IPR000192">
    <property type="entry name" value="Aminotrans_V_dom"/>
</dbReference>
<protein>
    <recommendedName>
        <fullName evidence="3">cysteine desulfurase</fullName>
        <ecNumber evidence="3">2.8.1.7</ecNumber>
    </recommendedName>
</protein>
<dbReference type="Gene3D" id="3.90.1150.10">
    <property type="entry name" value="Aspartate Aminotransferase, domain 1"/>
    <property type="match status" value="1"/>
</dbReference>
<comment type="similarity">
    <text evidence="2">Belongs to the class-V pyridoxal-phosphate-dependent aminotransferase family. Csd subfamily.</text>
</comment>
<dbReference type="CDD" id="cd06453">
    <property type="entry name" value="SufS_like"/>
    <property type="match status" value="1"/>
</dbReference>
<comment type="catalytic activity">
    <reaction evidence="6">
        <text>(sulfur carrier)-H + L-cysteine = (sulfur carrier)-SH + L-alanine</text>
        <dbReference type="Rhea" id="RHEA:43892"/>
        <dbReference type="Rhea" id="RHEA-COMP:14737"/>
        <dbReference type="Rhea" id="RHEA-COMP:14739"/>
        <dbReference type="ChEBI" id="CHEBI:29917"/>
        <dbReference type="ChEBI" id="CHEBI:35235"/>
        <dbReference type="ChEBI" id="CHEBI:57972"/>
        <dbReference type="ChEBI" id="CHEBI:64428"/>
        <dbReference type="EC" id="2.8.1.7"/>
    </reaction>
</comment>
<dbReference type="InterPro" id="IPR016454">
    <property type="entry name" value="Cysteine_dSase"/>
</dbReference>
<dbReference type="InterPro" id="IPR015424">
    <property type="entry name" value="PyrdxlP-dep_Trfase"/>
</dbReference>
<reference evidence="8" key="1">
    <citation type="submission" date="2023-07" db="EMBL/GenBank/DDBJ databases">
        <title>Between Cages and Wild: Unraveling the Impact of Captivity on Animal Microbiomes and Antimicrobial Resistance.</title>
        <authorList>
            <person name="Schmartz G.P."/>
            <person name="Rehner J."/>
            <person name="Schuff M.J."/>
            <person name="Becker S.L."/>
            <person name="Kravczyk M."/>
            <person name="Gurevich A."/>
            <person name="Francke R."/>
            <person name="Mueller R."/>
            <person name="Keller V."/>
            <person name="Keller A."/>
        </authorList>
    </citation>
    <scope>NUCLEOTIDE SEQUENCE</scope>
    <source>
        <strain evidence="8">S39M_St_73</strain>
    </source>
</reference>
<dbReference type="PIRSF" id="PIRSF005572">
    <property type="entry name" value="NifS"/>
    <property type="match status" value="1"/>
</dbReference>
<keyword evidence="9" id="KW-1185">Reference proteome</keyword>
<evidence type="ECO:0000256" key="5">
    <source>
        <dbReference type="ARBA" id="ARBA00022898"/>
    </source>
</evidence>
<dbReference type="AlphaFoldDB" id="A0AA43UD30"/>
<dbReference type="EMBL" id="JAUNQW010000024">
    <property type="protein sequence ID" value="MDO5457762.1"/>
    <property type="molecule type" value="Genomic_DNA"/>
</dbReference>
<evidence type="ECO:0000313" key="8">
    <source>
        <dbReference type="EMBL" id="MDO5457762.1"/>
    </source>
</evidence>
<dbReference type="SUPFAM" id="SSF53383">
    <property type="entry name" value="PLP-dependent transferases"/>
    <property type="match status" value="1"/>
</dbReference>
<evidence type="ECO:0000259" key="7">
    <source>
        <dbReference type="Pfam" id="PF00266"/>
    </source>
</evidence>
<dbReference type="InterPro" id="IPR010970">
    <property type="entry name" value="Cys_dSase_SufS"/>
</dbReference>
<sequence>MFDADAVRQDFPILDQMVFDHPLVYLDNGASAQMPQVVIEAVSDYHLNHHSNVHRGAHTLSGRATDLYESARDTVQNFIHAAYREEIIFTSGTTHSLNLVSQVMADQVLQAGDEILISEMEHHANLIPWQQIAKKKGLTLKRIPLNENEELDLAEGLELINEKTKVVAIAHVSNVLGVVNPIKDLADAVHAVGGYLVVDGAQAVPHMPVDVQELDADFYAFSGHKMCGPTGIGILYGRKELLENFSPVFYGGEMINRVTFEESHWKEIPYKFEPGTPNISGAVGLAAGIDYLSKIGLEKIQAYEQALVDYVLPQLLNIEGLTVYGPKDPSRHTGVISFNIDPVHPHDVATVFDSRGVAIRAGHHCAEPLLDVLGTRSTARASFYFYNTFEEADRLIEVINKTKEFFTYG</sequence>
<feature type="domain" description="Aminotransferase class V" evidence="7">
    <location>
        <begin position="24"/>
        <end position="395"/>
    </location>
</feature>